<comment type="caution">
    <text evidence="3">The sequence shown here is derived from an EMBL/GenBank/DDBJ whole genome shotgun (WGS) entry which is preliminary data.</text>
</comment>
<dbReference type="InterPro" id="IPR027558">
    <property type="entry name" value="Pre_pil_HX9DG_C"/>
</dbReference>
<sequence length="337" mass="36219">MFSSSLKVIPNRPVKRSPGFTLVELLVVIAIIGVLIALLLPAVQQAREAARRMSCSNQMKQIGIAIHNYHDTHLQFPPGAISGHVTCVNGTTPLGGNGNECNQTFAPWTVLILPFVEQNNLHDKFDFTRIFSPFSSSCSSPNKQYQFEPLDMYKCPSDPNSGGDAPTLNYLACQGGGDPSTVNAELHVACAGTSSPTRYFFTNGMFYNNSTTRFSDVTDGTTNTFMVGESMYHFLLGSHPGIASRETSWASGQLVNSVFGTSITLCASANPINSAVPISTSHQLAEMTSTYGSRHPGGCMFTLGDASVRFFSENMDLAVYRSLGRRGDGGPIGGYAP</sequence>
<keyword evidence="4" id="KW-1185">Reference proteome</keyword>
<dbReference type="EMBL" id="JABRWO010000015">
    <property type="protein sequence ID" value="MBA2117520.1"/>
    <property type="molecule type" value="Genomic_DNA"/>
</dbReference>
<evidence type="ECO:0000313" key="4">
    <source>
        <dbReference type="Proteomes" id="UP000551616"/>
    </source>
</evidence>
<keyword evidence="1" id="KW-0472">Membrane</keyword>
<dbReference type="AlphaFoldDB" id="A0A7V8V9N2"/>
<evidence type="ECO:0000259" key="2">
    <source>
        <dbReference type="Pfam" id="PF07596"/>
    </source>
</evidence>
<dbReference type="Pfam" id="PF07963">
    <property type="entry name" value="N_methyl"/>
    <property type="match status" value="1"/>
</dbReference>
<name>A0A7V8V9N2_9BACT</name>
<gene>
    <name evidence="3" type="ORF">HOV93_47190</name>
</gene>
<dbReference type="RefSeq" id="WP_207398892.1">
    <property type="nucleotide sequence ID" value="NZ_JABRWO010000015.1"/>
</dbReference>
<organism evidence="3 4">
    <name type="scientific">Bremerella alba</name>
    <dbReference type="NCBI Taxonomy" id="980252"/>
    <lineage>
        <taxon>Bacteria</taxon>
        <taxon>Pseudomonadati</taxon>
        <taxon>Planctomycetota</taxon>
        <taxon>Planctomycetia</taxon>
        <taxon>Pirellulales</taxon>
        <taxon>Pirellulaceae</taxon>
        <taxon>Bremerella</taxon>
    </lineage>
</organism>
<dbReference type="PANTHER" id="PTHR30093:SF2">
    <property type="entry name" value="TYPE II SECRETION SYSTEM PROTEIN H"/>
    <property type="match status" value="1"/>
</dbReference>
<dbReference type="Pfam" id="PF07596">
    <property type="entry name" value="SBP_bac_10"/>
    <property type="match status" value="1"/>
</dbReference>
<dbReference type="InterPro" id="IPR011453">
    <property type="entry name" value="DUF1559"/>
</dbReference>
<evidence type="ECO:0000313" key="3">
    <source>
        <dbReference type="EMBL" id="MBA2117520.1"/>
    </source>
</evidence>
<dbReference type="NCBIfam" id="TIGR04294">
    <property type="entry name" value="pre_pil_HX9DG"/>
    <property type="match status" value="1"/>
</dbReference>
<keyword evidence="1" id="KW-1133">Transmembrane helix</keyword>
<dbReference type="InterPro" id="IPR045584">
    <property type="entry name" value="Pilin-like"/>
</dbReference>
<proteinExistence type="predicted"/>
<dbReference type="PANTHER" id="PTHR30093">
    <property type="entry name" value="GENERAL SECRETION PATHWAY PROTEIN G"/>
    <property type="match status" value="1"/>
</dbReference>
<protein>
    <recommendedName>
        <fullName evidence="2">DUF1559 domain-containing protein</fullName>
    </recommendedName>
</protein>
<dbReference type="NCBIfam" id="TIGR02532">
    <property type="entry name" value="IV_pilin_GFxxxE"/>
    <property type="match status" value="1"/>
</dbReference>
<evidence type="ECO:0000256" key="1">
    <source>
        <dbReference type="SAM" id="Phobius"/>
    </source>
</evidence>
<dbReference type="SUPFAM" id="SSF54523">
    <property type="entry name" value="Pili subunits"/>
    <property type="match status" value="1"/>
</dbReference>
<keyword evidence="1" id="KW-0812">Transmembrane</keyword>
<dbReference type="Gene3D" id="3.30.700.10">
    <property type="entry name" value="Glycoprotein, Type 4 Pilin"/>
    <property type="match status" value="1"/>
</dbReference>
<feature type="transmembrane region" description="Helical" evidence="1">
    <location>
        <begin position="20"/>
        <end position="43"/>
    </location>
</feature>
<feature type="domain" description="DUF1559" evidence="2">
    <location>
        <begin position="44"/>
        <end position="317"/>
    </location>
</feature>
<reference evidence="3 4" key="1">
    <citation type="submission" date="2020-05" db="EMBL/GenBank/DDBJ databases">
        <title>Bremerella alba sp. nov., a novel planctomycete isolated from the surface of the macroalga Fucus spiralis.</title>
        <authorList>
            <person name="Godinho O."/>
            <person name="Botelho R."/>
            <person name="Albuquerque L."/>
            <person name="Wiegand S."/>
            <person name="Da Costa M.S."/>
            <person name="Lobo-Da-Cunha A."/>
            <person name="Jogler C."/>
            <person name="Lage O.M."/>
        </authorList>
    </citation>
    <scope>NUCLEOTIDE SEQUENCE [LARGE SCALE GENOMIC DNA]</scope>
    <source>
        <strain evidence="3 4">FF15</strain>
    </source>
</reference>
<dbReference type="InterPro" id="IPR012902">
    <property type="entry name" value="N_methyl_site"/>
</dbReference>
<accession>A0A7V8V9N2</accession>
<dbReference type="Proteomes" id="UP000551616">
    <property type="component" value="Unassembled WGS sequence"/>
</dbReference>